<dbReference type="Pfam" id="PF02735">
    <property type="entry name" value="Ku"/>
    <property type="match status" value="1"/>
</dbReference>
<dbReference type="GO" id="GO:0016787">
    <property type="term" value="F:hydrolase activity"/>
    <property type="evidence" value="ECO:0007669"/>
    <property type="project" value="UniProtKB-KW"/>
</dbReference>
<evidence type="ECO:0000259" key="19">
    <source>
        <dbReference type="PROSITE" id="PS50234"/>
    </source>
</evidence>
<dbReference type="Gene3D" id="1.10.1600.10">
    <property type="match status" value="1"/>
</dbReference>
<evidence type="ECO:0000256" key="12">
    <source>
        <dbReference type="ARBA" id="ARBA00022895"/>
    </source>
</evidence>
<evidence type="ECO:0000256" key="15">
    <source>
        <dbReference type="ARBA" id="ARBA00023204"/>
    </source>
</evidence>
<dbReference type="GO" id="GO:0006303">
    <property type="term" value="P:double-strand break repair via nonhomologous end joining"/>
    <property type="evidence" value="ECO:0007669"/>
    <property type="project" value="InterPro"/>
</dbReference>
<keyword evidence="10" id="KW-0347">Helicase</keyword>
<evidence type="ECO:0000256" key="8">
    <source>
        <dbReference type="ARBA" id="ARBA00022763"/>
    </source>
</evidence>
<keyword evidence="14" id="KW-0233">DNA recombination</keyword>
<dbReference type="Pfam" id="PF03731">
    <property type="entry name" value="Ku_N"/>
    <property type="match status" value="1"/>
</dbReference>
<evidence type="ECO:0000313" key="21">
    <source>
        <dbReference type="Proteomes" id="UP000772434"/>
    </source>
</evidence>
<feature type="compositionally biased region" description="Pro residues" evidence="18">
    <location>
        <begin position="679"/>
        <end position="689"/>
    </location>
</feature>
<reference evidence="20" key="1">
    <citation type="submission" date="2020-11" db="EMBL/GenBank/DDBJ databases">
        <authorList>
            <consortium name="DOE Joint Genome Institute"/>
            <person name="Ahrendt S."/>
            <person name="Riley R."/>
            <person name="Andreopoulos W."/>
            <person name="Labutti K."/>
            <person name="Pangilinan J."/>
            <person name="Ruiz-Duenas F.J."/>
            <person name="Barrasa J.M."/>
            <person name="Sanchez-Garcia M."/>
            <person name="Camarero S."/>
            <person name="Miyauchi S."/>
            <person name="Serrano A."/>
            <person name="Linde D."/>
            <person name="Babiker R."/>
            <person name="Drula E."/>
            <person name="Ayuso-Fernandez I."/>
            <person name="Pacheco R."/>
            <person name="Padilla G."/>
            <person name="Ferreira P."/>
            <person name="Barriuso J."/>
            <person name="Kellner H."/>
            <person name="Castanera R."/>
            <person name="Alfaro M."/>
            <person name="Ramirez L."/>
            <person name="Pisabarro A.G."/>
            <person name="Kuo A."/>
            <person name="Tritt A."/>
            <person name="Lipzen A."/>
            <person name="He G."/>
            <person name="Yan M."/>
            <person name="Ng V."/>
            <person name="Cullen D."/>
            <person name="Martin F."/>
            <person name="Rosso M.-N."/>
            <person name="Henrissat B."/>
            <person name="Hibbett D."/>
            <person name="Martinez A.T."/>
            <person name="Grigoriev I.V."/>
        </authorList>
    </citation>
    <scope>NUCLEOTIDE SEQUENCE</scope>
    <source>
        <strain evidence="20">AH 40177</strain>
    </source>
</reference>
<dbReference type="CDD" id="cd00873">
    <property type="entry name" value="KU80"/>
    <property type="match status" value="1"/>
</dbReference>
<dbReference type="InterPro" id="IPR005161">
    <property type="entry name" value="Ku_N"/>
</dbReference>
<dbReference type="EMBL" id="JADNRY010000015">
    <property type="protein sequence ID" value="KAF9073952.1"/>
    <property type="molecule type" value="Genomic_DNA"/>
</dbReference>
<dbReference type="SUPFAM" id="SSF53300">
    <property type="entry name" value="vWA-like"/>
    <property type="match status" value="1"/>
</dbReference>
<evidence type="ECO:0000313" key="20">
    <source>
        <dbReference type="EMBL" id="KAF9073952.1"/>
    </source>
</evidence>
<keyword evidence="15" id="KW-0234">DNA repair</keyword>
<evidence type="ECO:0000256" key="2">
    <source>
        <dbReference type="ARBA" id="ARBA00004574"/>
    </source>
</evidence>
<dbReference type="PANTHER" id="PTHR12604">
    <property type="entry name" value="KU AUTOANTIGEN DNA HELICASE"/>
    <property type="match status" value="1"/>
</dbReference>
<evidence type="ECO:0000256" key="14">
    <source>
        <dbReference type="ARBA" id="ARBA00023172"/>
    </source>
</evidence>
<evidence type="ECO:0000256" key="9">
    <source>
        <dbReference type="ARBA" id="ARBA00022801"/>
    </source>
</evidence>
<proteinExistence type="inferred from homology"/>
<dbReference type="SUPFAM" id="SSF100939">
    <property type="entry name" value="SPOC domain-like"/>
    <property type="match status" value="1"/>
</dbReference>
<dbReference type="PANTHER" id="PTHR12604:SF4">
    <property type="entry name" value="X-RAY REPAIR CROSS-COMPLEMENTING PROTEIN 5"/>
    <property type="match status" value="1"/>
</dbReference>
<keyword evidence="7" id="KW-0547">Nucleotide-binding</keyword>
<comment type="caution">
    <text evidence="20">The sequence shown here is derived from an EMBL/GenBank/DDBJ whole genome shotgun (WGS) entry which is preliminary data.</text>
</comment>
<sequence>MRKRLDLVPPPLSMPGENAGKEILTFVLDVSSSMTVTRDVPGSNGEARTVTDLEYALQYVKLKIQHMVYSARKTEQCGIVTFGTIGKTNNRVYATSKSGYEYIDEFIPIAHPTTATLKKLDGLEPSEYDLDADAVDAIIVAIQMQGAYLKRKKGWTRKIFLVTNGKGFFANEDWESTVDKLNELKIELTVVGVDFDDDEFGVIQKDKPLHQRRYEEFIRTFGETVDTFVIGNLKHALEYISYPQVGASQSRLARTVIRIGDVQTIKRQREAMEILIRTSKCTAVARPKPFTKFAVKPKHDGEKRAVDRDEAFDVTTYIQPKLVTDYFVDNSEPKDDDSSDSGDETDDEKDNAKKNDENLPPELEKVEKGALQKGYKYGPQYVLCPDGQFPKLQTKKGIDLMGFVRQEKLRRDYLMGEIHYLWGEPDSRLAQSALSSIVQAMSEEGLLAVGRWVTADGRDPKMGVMAPAQFEKVHCLLWAPMPFANDHRKWTFPSLGTLRNKKGEIVTEHRYLPSKKQMKAMDEFVDALDLIKAGPEDDTGNATEWFDVGDSYNPSLHRLKQAMFHCQNVENLERDPLPPPHPELMKYMNPPNNLIHDAQPIIDKCIEIFGVKQVPRKVRKKYVAHNHVADEEDEALMLAENTLTSLNPSSGVAHQSTPASETDDDGDDDNAMLLDRAKPPNPQHLPTPSSPDGMNNDGMGIDRWRF</sequence>
<dbReference type="InterPro" id="IPR036465">
    <property type="entry name" value="vWFA_dom_sf"/>
</dbReference>
<dbReference type="GO" id="GO:0003678">
    <property type="term" value="F:DNA helicase activity"/>
    <property type="evidence" value="ECO:0007669"/>
    <property type="project" value="UniProtKB-EC"/>
</dbReference>
<dbReference type="SMART" id="SM00559">
    <property type="entry name" value="Ku78"/>
    <property type="match status" value="1"/>
</dbReference>
<protein>
    <recommendedName>
        <fullName evidence="5">ATP-dependent DNA helicase II subunit 2</fullName>
        <ecNumber evidence="4">3.6.4.12</ecNumber>
    </recommendedName>
    <alternativeName>
        <fullName evidence="17">ATP-dependent DNA helicase II subunit Ku80</fullName>
    </alternativeName>
</protein>
<keyword evidence="8" id="KW-0227">DNA damage</keyword>
<evidence type="ECO:0000256" key="18">
    <source>
        <dbReference type="SAM" id="MobiDB-lite"/>
    </source>
</evidence>
<feature type="compositionally biased region" description="Acidic residues" evidence="18">
    <location>
        <begin position="661"/>
        <end position="670"/>
    </location>
</feature>
<evidence type="ECO:0000256" key="3">
    <source>
        <dbReference type="ARBA" id="ARBA00007726"/>
    </source>
</evidence>
<evidence type="ECO:0000256" key="13">
    <source>
        <dbReference type="ARBA" id="ARBA00023125"/>
    </source>
</evidence>
<dbReference type="FunFam" id="3.40.50.410:FF:000073">
    <property type="entry name" value="ATP-dependent DNA helicase II subunit 2"/>
    <property type="match status" value="1"/>
</dbReference>
<dbReference type="AlphaFoldDB" id="A0A9P5UCB4"/>
<dbReference type="OrthoDB" id="30826at2759"/>
<feature type="compositionally biased region" description="Basic and acidic residues" evidence="18">
    <location>
        <begin position="350"/>
        <end position="364"/>
    </location>
</feature>
<dbReference type="InterPro" id="IPR002035">
    <property type="entry name" value="VWF_A"/>
</dbReference>
<keyword evidence="21" id="KW-1185">Reference proteome</keyword>
<feature type="region of interest" description="Disordered" evidence="18">
    <location>
        <begin position="646"/>
        <end position="706"/>
    </location>
</feature>
<keyword evidence="6" id="KW-0158">Chromosome</keyword>
<feature type="compositionally biased region" description="Acidic residues" evidence="18">
    <location>
        <begin position="334"/>
        <end position="349"/>
    </location>
</feature>
<dbReference type="PROSITE" id="PS50234">
    <property type="entry name" value="VWFA"/>
    <property type="match status" value="1"/>
</dbReference>
<keyword evidence="9" id="KW-0378">Hydrolase</keyword>
<accession>A0A9P5UCB4</accession>
<dbReference type="InterPro" id="IPR016194">
    <property type="entry name" value="SPOC-like_C_dom_sf"/>
</dbReference>
<dbReference type="EC" id="3.6.4.12" evidence="4"/>
<keyword evidence="11" id="KW-0067">ATP-binding</keyword>
<dbReference type="InterPro" id="IPR024193">
    <property type="entry name" value="Ku80"/>
</dbReference>
<name>A0A9P5UCB4_9AGAR</name>
<dbReference type="FunFam" id="1.10.1600.10:FF:000002">
    <property type="entry name" value="X-ray repair cross-complementing protein 5"/>
    <property type="match status" value="1"/>
</dbReference>
<dbReference type="Proteomes" id="UP000772434">
    <property type="component" value="Unassembled WGS sequence"/>
</dbReference>
<evidence type="ECO:0000256" key="4">
    <source>
        <dbReference type="ARBA" id="ARBA00012551"/>
    </source>
</evidence>
<dbReference type="GO" id="GO:0005524">
    <property type="term" value="F:ATP binding"/>
    <property type="evidence" value="ECO:0007669"/>
    <property type="project" value="UniProtKB-KW"/>
</dbReference>
<comment type="subcellular location">
    <subcellularLocation>
        <location evidence="2">Chromosome</location>
        <location evidence="2">Telomere</location>
    </subcellularLocation>
    <subcellularLocation>
        <location evidence="1">Nucleus</location>
    </subcellularLocation>
</comment>
<evidence type="ECO:0000256" key="11">
    <source>
        <dbReference type="ARBA" id="ARBA00022840"/>
    </source>
</evidence>
<dbReference type="GO" id="GO:0003690">
    <property type="term" value="F:double-stranded DNA binding"/>
    <property type="evidence" value="ECO:0007669"/>
    <property type="project" value="TreeGrafter"/>
</dbReference>
<evidence type="ECO:0000256" key="5">
    <source>
        <dbReference type="ARBA" id="ARBA00021792"/>
    </source>
</evidence>
<evidence type="ECO:0000256" key="17">
    <source>
        <dbReference type="ARBA" id="ARBA00031847"/>
    </source>
</evidence>
<dbReference type="Gene3D" id="2.40.290.10">
    <property type="match status" value="1"/>
</dbReference>
<gene>
    <name evidence="20" type="ORF">BDP27DRAFT_243368</name>
</gene>
<evidence type="ECO:0000256" key="1">
    <source>
        <dbReference type="ARBA" id="ARBA00004123"/>
    </source>
</evidence>
<feature type="domain" description="VWFA" evidence="19">
    <location>
        <begin position="23"/>
        <end position="245"/>
    </location>
</feature>
<keyword evidence="13" id="KW-0238">DNA-binding</keyword>
<keyword evidence="16" id="KW-0539">Nucleus</keyword>
<dbReference type="GO" id="GO:0000723">
    <property type="term" value="P:telomere maintenance"/>
    <property type="evidence" value="ECO:0007669"/>
    <property type="project" value="InterPro"/>
</dbReference>
<feature type="region of interest" description="Disordered" evidence="18">
    <location>
        <begin position="328"/>
        <end position="364"/>
    </location>
</feature>
<dbReference type="Gene3D" id="3.40.50.410">
    <property type="entry name" value="von Willebrand factor, type A domain"/>
    <property type="match status" value="1"/>
</dbReference>
<feature type="compositionally biased region" description="Polar residues" evidence="18">
    <location>
        <begin position="646"/>
        <end position="660"/>
    </location>
</feature>
<dbReference type="GO" id="GO:0006310">
    <property type="term" value="P:DNA recombination"/>
    <property type="evidence" value="ECO:0007669"/>
    <property type="project" value="UniProtKB-KW"/>
</dbReference>
<evidence type="ECO:0000256" key="10">
    <source>
        <dbReference type="ARBA" id="ARBA00022806"/>
    </source>
</evidence>
<keyword evidence="12" id="KW-0779">Telomere</keyword>
<evidence type="ECO:0000256" key="7">
    <source>
        <dbReference type="ARBA" id="ARBA00022741"/>
    </source>
</evidence>
<evidence type="ECO:0000256" key="6">
    <source>
        <dbReference type="ARBA" id="ARBA00022454"/>
    </source>
</evidence>
<dbReference type="InterPro" id="IPR006164">
    <property type="entry name" value="DNA_bd_Ku70/Ku80"/>
</dbReference>
<organism evidence="20 21">
    <name type="scientific">Rhodocollybia butyracea</name>
    <dbReference type="NCBI Taxonomy" id="206335"/>
    <lineage>
        <taxon>Eukaryota</taxon>
        <taxon>Fungi</taxon>
        <taxon>Dikarya</taxon>
        <taxon>Basidiomycota</taxon>
        <taxon>Agaricomycotina</taxon>
        <taxon>Agaricomycetes</taxon>
        <taxon>Agaricomycetidae</taxon>
        <taxon>Agaricales</taxon>
        <taxon>Marasmiineae</taxon>
        <taxon>Omphalotaceae</taxon>
        <taxon>Rhodocollybia</taxon>
    </lineage>
</organism>
<dbReference type="GO" id="GO:0000781">
    <property type="term" value="C:chromosome, telomeric region"/>
    <property type="evidence" value="ECO:0007669"/>
    <property type="project" value="UniProtKB-SubCell"/>
</dbReference>
<dbReference type="GO" id="GO:0003684">
    <property type="term" value="F:damaged DNA binding"/>
    <property type="evidence" value="ECO:0007669"/>
    <property type="project" value="InterPro"/>
</dbReference>
<comment type="similarity">
    <text evidence="3">Belongs to the ku80 family.</text>
</comment>
<dbReference type="GO" id="GO:0042162">
    <property type="term" value="F:telomeric DNA binding"/>
    <property type="evidence" value="ECO:0007669"/>
    <property type="project" value="InterPro"/>
</dbReference>
<evidence type="ECO:0000256" key="16">
    <source>
        <dbReference type="ARBA" id="ARBA00023242"/>
    </source>
</evidence>
<dbReference type="GO" id="GO:0043564">
    <property type="term" value="C:Ku70:Ku80 complex"/>
    <property type="evidence" value="ECO:0007669"/>
    <property type="project" value="InterPro"/>
</dbReference>